<dbReference type="AlphaFoldDB" id="A0A5B7I634"/>
<organism evidence="2 3">
    <name type="scientific">Portunus trituberculatus</name>
    <name type="common">Swimming crab</name>
    <name type="synonym">Neptunus trituberculatus</name>
    <dbReference type="NCBI Taxonomy" id="210409"/>
    <lineage>
        <taxon>Eukaryota</taxon>
        <taxon>Metazoa</taxon>
        <taxon>Ecdysozoa</taxon>
        <taxon>Arthropoda</taxon>
        <taxon>Crustacea</taxon>
        <taxon>Multicrustacea</taxon>
        <taxon>Malacostraca</taxon>
        <taxon>Eumalacostraca</taxon>
        <taxon>Eucarida</taxon>
        <taxon>Decapoda</taxon>
        <taxon>Pleocyemata</taxon>
        <taxon>Brachyura</taxon>
        <taxon>Eubrachyura</taxon>
        <taxon>Portunoidea</taxon>
        <taxon>Portunidae</taxon>
        <taxon>Portuninae</taxon>
        <taxon>Portunus</taxon>
    </lineage>
</organism>
<comment type="caution">
    <text evidence="2">The sequence shown here is derived from an EMBL/GenBank/DDBJ whole genome shotgun (WGS) entry which is preliminary data.</text>
</comment>
<evidence type="ECO:0000256" key="1">
    <source>
        <dbReference type="SAM" id="MobiDB-lite"/>
    </source>
</evidence>
<reference evidence="2 3" key="1">
    <citation type="submission" date="2019-05" db="EMBL/GenBank/DDBJ databases">
        <title>Another draft genome of Portunus trituberculatus and its Hox gene families provides insights of decapod evolution.</title>
        <authorList>
            <person name="Jeong J.-H."/>
            <person name="Song I."/>
            <person name="Kim S."/>
            <person name="Choi T."/>
            <person name="Kim D."/>
            <person name="Ryu S."/>
            <person name="Kim W."/>
        </authorList>
    </citation>
    <scope>NUCLEOTIDE SEQUENCE [LARGE SCALE GENOMIC DNA]</scope>
    <source>
        <tissue evidence="2">Muscle</tissue>
    </source>
</reference>
<name>A0A5B7I634_PORTR</name>
<sequence length="88" mass="9683">MTKRKEGKMVDLIKALDEGQTSLLTNAPPTLTPRTRLPPGRPTPRKKPRCPAEATTGRQDPRRNTTRTGDDANESSVGENQKSSRKGE</sequence>
<protein>
    <submittedName>
        <fullName evidence="2">Uncharacterized protein</fullName>
    </submittedName>
</protein>
<feature type="region of interest" description="Disordered" evidence="1">
    <location>
        <begin position="18"/>
        <end position="88"/>
    </location>
</feature>
<accession>A0A5B7I634</accession>
<dbReference type="Proteomes" id="UP000324222">
    <property type="component" value="Unassembled WGS sequence"/>
</dbReference>
<evidence type="ECO:0000313" key="2">
    <source>
        <dbReference type="EMBL" id="MPC79202.1"/>
    </source>
</evidence>
<feature type="compositionally biased region" description="Low complexity" evidence="1">
    <location>
        <begin position="28"/>
        <end position="38"/>
    </location>
</feature>
<gene>
    <name evidence="2" type="ORF">E2C01_073717</name>
</gene>
<evidence type="ECO:0000313" key="3">
    <source>
        <dbReference type="Proteomes" id="UP000324222"/>
    </source>
</evidence>
<proteinExistence type="predicted"/>
<dbReference type="EMBL" id="VSRR010050498">
    <property type="protein sequence ID" value="MPC79202.1"/>
    <property type="molecule type" value="Genomic_DNA"/>
</dbReference>
<keyword evidence="3" id="KW-1185">Reference proteome</keyword>